<organism evidence="5">
    <name type="scientific">Streptomyces tendae</name>
    <dbReference type="NCBI Taxonomy" id="1932"/>
    <lineage>
        <taxon>Bacteria</taxon>
        <taxon>Bacillati</taxon>
        <taxon>Actinomycetota</taxon>
        <taxon>Actinomycetes</taxon>
        <taxon>Kitasatosporales</taxon>
        <taxon>Streptomycetaceae</taxon>
        <taxon>Streptomyces</taxon>
    </lineage>
</organism>
<evidence type="ECO:0000259" key="4">
    <source>
        <dbReference type="Pfam" id="PF12705"/>
    </source>
</evidence>
<name>A0A6B3QAE5_STRTE</name>
<protein>
    <submittedName>
        <fullName evidence="5">PD-(D/E)XK nuclease family protein</fullName>
    </submittedName>
</protein>
<dbReference type="EMBL" id="JAAIFS010000001">
    <property type="protein sequence ID" value="NEV85429.1"/>
    <property type="molecule type" value="Genomic_DNA"/>
</dbReference>
<dbReference type="Gene3D" id="3.90.320.10">
    <property type="match status" value="1"/>
</dbReference>
<dbReference type="Pfam" id="PF12705">
    <property type="entry name" value="PDDEXK_1"/>
    <property type="match status" value="1"/>
</dbReference>
<dbReference type="AlphaFoldDB" id="A0A6B3QAE5"/>
<evidence type="ECO:0000256" key="2">
    <source>
        <dbReference type="ARBA" id="ARBA00022806"/>
    </source>
</evidence>
<gene>
    <name evidence="5" type="ORF">GUR47_01820</name>
</gene>
<evidence type="ECO:0000313" key="5">
    <source>
        <dbReference type="EMBL" id="NEV85429.1"/>
    </source>
</evidence>
<keyword evidence="1" id="KW-0227">DNA damage</keyword>
<sequence>MGDGAYAGDWPPPAGLKGSGALVRVQASLAGAEQYTCLHRAESKARPAAWPPMRPNHPKGRLEDFVLGLVVVAVRLVECDGVASDEALRRVLDRAERPLHRAQQRYVRHALGSWLQRDRPTGAPPVIPQPLPWVAAKEQDGRQWELTAWGLQHHNPGRRLREFSFLSFGSVRDRDVKAARVAIAAYAAAFGEPAEQGEKPGHPYRLCGAEQVDQVRVALTGLHDGSYRLLFEGTPEQARAYYEEHGKGRVAELTRGGPATPGKTCTDCRRLTTCEAPRRLPGLLGIPSARTPRPLRHVSASDLRYYNRCPAQYLAYSQNLPRTGEYSPENLLGKAVHAHLETNHGGVIAPCAAHDMPWADTEWGDEPHRMKGEFARTGSRMLAQHLDLCPFNNENVTDVQIEPRLAFYDTAANVIVLAKPDMLYQDDGSPVWREIKTTQSDDTFRGDPFTYDPQLALAVVLLAEGALDGDPKGARVELEVLRPDSGDPLVVEPYHEPERVAKARRLLYSYAEPWRSDEVFTPKPGRHCRICPVSEWCGSALKEANGER</sequence>
<evidence type="ECO:0000256" key="3">
    <source>
        <dbReference type="ARBA" id="ARBA00023204"/>
    </source>
</evidence>
<evidence type="ECO:0000256" key="1">
    <source>
        <dbReference type="ARBA" id="ARBA00022763"/>
    </source>
</evidence>
<keyword evidence="2" id="KW-0347">Helicase</keyword>
<dbReference type="InterPro" id="IPR038726">
    <property type="entry name" value="PDDEXK_AddAB-type"/>
</dbReference>
<reference evidence="5" key="1">
    <citation type="journal article" date="2020" name="Microorganisms">
        <title>Isolation, Genomic and Metabolomic Characterization of Streptomyces tendae VITAKN with Quorum Sensing Inhibitory Activity from Southern India.</title>
        <authorList>
            <person name="Ishaque N.M."/>
            <person name="Burgsdorf I."/>
            <person name="Limlingan Malit J.J."/>
            <person name="Saha S."/>
            <person name="Teta R."/>
            <person name="Ewe D."/>
            <person name="Kannabiran K."/>
            <person name="Hrouzek P."/>
            <person name="Steindler L."/>
            <person name="Costantino V."/>
            <person name="Saurav K."/>
        </authorList>
    </citation>
    <scope>NUCLEOTIDE SEQUENCE</scope>
    <source>
        <strain evidence="5">VITAKN</strain>
    </source>
</reference>
<accession>A0A6B3QAE5</accession>
<dbReference type="RefSeq" id="WP_164457306.1">
    <property type="nucleotide sequence ID" value="NZ_JAAIFS010000001.1"/>
</dbReference>
<feature type="domain" description="PD-(D/E)XK endonuclease-like" evidence="4">
    <location>
        <begin position="297"/>
        <end position="537"/>
    </location>
</feature>
<keyword evidence="2" id="KW-0378">Hydrolase</keyword>
<dbReference type="InterPro" id="IPR011604">
    <property type="entry name" value="PDDEXK-like_dom_sf"/>
</dbReference>
<dbReference type="GO" id="GO:0004386">
    <property type="term" value="F:helicase activity"/>
    <property type="evidence" value="ECO:0007669"/>
    <property type="project" value="UniProtKB-KW"/>
</dbReference>
<comment type="caution">
    <text evidence="5">The sequence shown here is derived from an EMBL/GenBank/DDBJ whole genome shotgun (WGS) entry which is preliminary data.</text>
</comment>
<keyword evidence="3" id="KW-0234">DNA repair</keyword>
<proteinExistence type="predicted"/>
<dbReference type="GO" id="GO:0006281">
    <property type="term" value="P:DNA repair"/>
    <property type="evidence" value="ECO:0007669"/>
    <property type="project" value="UniProtKB-KW"/>
</dbReference>
<keyword evidence="2" id="KW-0067">ATP-binding</keyword>
<keyword evidence="2" id="KW-0547">Nucleotide-binding</keyword>